<reference evidence="1 2" key="1">
    <citation type="submission" date="2017-03" db="EMBL/GenBank/DDBJ databases">
        <authorList>
            <person name="Afonso C.L."/>
            <person name="Miller P.J."/>
            <person name="Scott M.A."/>
            <person name="Spackman E."/>
            <person name="Goraichik I."/>
            <person name="Dimitrov K.M."/>
            <person name="Suarez D.L."/>
            <person name="Swayne D.E."/>
        </authorList>
    </citation>
    <scope>NUCLEOTIDE SEQUENCE [LARGE SCALE GENOMIC DNA]</scope>
    <source>
        <strain evidence="1">PRJEB14757</strain>
    </source>
</reference>
<gene>
    <name evidence="1" type="ORF">MTBBW1_1630016</name>
</gene>
<dbReference type="AlphaFoldDB" id="A0A1W1H8Z1"/>
<sequence>MAGPSATLEVLMETTITIKNLDEFSIEWINQKAKLQGVNFEDIIVQLIHDQIRAGEKKTELVQYNDLDPLAGTWNRKEADEFLKSIDKFDQVDEKLWQ</sequence>
<evidence type="ECO:0000313" key="1">
    <source>
        <dbReference type="EMBL" id="SLM28906.1"/>
    </source>
</evidence>
<name>A0A1W1H8Z1_9BACT</name>
<dbReference type="EMBL" id="FWEV01000072">
    <property type="protein sequence ID" value="SLM28906.1"/>
    <property type="molecule type" value="Genomic_DNA"/>
</dbReference>
<organism evidence="1 2">
    <name type="scientific">Desulfamplus magnetovallimortis</name>
    <dbReference type="NCBI Taxonomy" id="1246637"/>
    <lineage>
        <taxon>Bacteria</taxon>
        <taxon>Pseudomonadati</taxon>
        <taxon>Thermodesulfobacteriota</taxon>
        <taxon>Desulfobacteria</taxon>
        <taxon>Desulfobacterales</taxon>
        <taxon>Desulfobacteraceae</taxon>
        <taxon>Desulfamplus</taxon>
    </lineage>
</organism>
<dbReference type="STRING" id="1246637.MTBBW1_1630016"/>
<keyword evidence="2" id="KW-1185">Reference proteome</keyword>
<evidence type="ECO:0000313" key="2">
    <source>
        <dbReference type="Proteomes" id="UP000191931"/>
    </source>
</evidence>
<proteinExistence type="predicted"/>
<accession>A0A1W1H8Z1</accession>
<protein>
    <submittedName>
        <fullName evidence="1">Uncharacterized protein</fullName>
    </submittedName>
</protein>
<dbReference type="Proteomes" id="UP000191931">
    <property type="component" value="Unassembled WGS sequence"/>
</dbReference>